<dbReference type="PANTHER" id="PTHR43664">
    <property type="entry name" value="MONOAMINE OXIDASE-RELATED"/>
    <property type="match status" value="1"/>
</dbReference>
<name>A0A370P256_9BURK</name>
<dbReference type="Pfam" id="PF01575">
    <property type="entry name" value="MaoC_dehydratas"/>
    <property type="match status" value="1"/>
</dbReference>
<proteinExistence type="predicted"/>
<dbReference type="InterPro" id="IPR029069">
    <property type="entry name" value="HotDog_dom_sf"/>
</dbReference>
<dbReference type="PANTHER" id="PTHR43664:SF1">
    <property type="entry name" value="BETA-METHYLMALYL-COA DEHYDRATASE"/>
    <property type="match status" value="1"/>
</dbReference>
<dbReference type="Proteomes" id="UP000255165">
    <property type="component" value="Unassembled WGS sequence"/>
</dbReference>
<evidence type="ECO:0000313" key="3">
    <source>
        <dbReference type="Proteomes" id="UP000255165"/>
    </source>
</evidence>
<dbReference type="SUPFAM" id="SSF54637">
    <property type="entry name" value="Thioesterase/thiol ester dehydrase-isomerase"/>
    <property type="match status" value="1"/>
</dbReference>
<dbReference type="AlphaFoldDB" id="A0A370P256"/>
<reference evidence="2 3" key="1">
    <citation type="submission" date="2018-06" db="EMBL/GenBank/DDBJ databases">
        <authorList>
            <person name="Feng T."/>
            <person name="Jeon C.O."/>
        </authorList>
    </citation>
    <scope>NUCLEOTIDE SEQUENCE [LARGE SCALE GENOMIC DNA]</scope>
    <source>
        <strain evidence="2 3">S23</strain>
    </source>
</reference>
<evidence type="ECO:0000313" key="2">
    <source>
        <dbReference type="EMBL" id="RDK11926.1"/>
    </source>
</evidence>
<feature type="domain" description="MaoC-like" evidence="1">
    <location>
        <begin position="36"/>
        <end position="144"/>
    </location>
</feature>
<dbReference type="Gene3D" id="3.10.129.10">
    <property type="entry name" value="Hotdog Thioesterase"/>
    <property type="match status" value="1"/>
</dbReference>
<keyword evidence="3" id="KW-1185">Reference proteome</keyword>
<sequence length="168" mass="18492">MNASGANNHWSMLMSPGQMSTNRYLDDLAIGEVWCSKPIVISADDILAFDLARGTLQQTLVNVAKASQEAKEEIVASGWHLIAIAMREFVCARTMGSTPIIGMGADEIRWLKPVHPGASLTFRREIIDIRRSSSKPDRGVVTTKLLAEDQFGDIVLEMKVLTRVPVRA</sequence>
<dbReference type="EMBL" id="QKWJ01000002">
    <property type="protein sequence ID" value="RDK11926.1"/>
    <property type="molecule type" value="Genomic_DNA"/>
</dbReference>
<protein>
    <submittedName>
        <fullName evidence="2">Enoyl-CoA hydratase</fullName>
    </submittedName>
</protein>
<comment type="caution">
    <text evidence="2">The sequence shown here is derived from an EMBL/GenBank/DDBJ whole genome shotgun (WGS) entry which is preliminary data.</text>
</comment>
<organism evidence="2 3">
    <name type="scientific">Cupriavidus lacunae</name>
    <dbReference type="NCBI Taxonomy" id="2666307"/>
    <lineage>
        <taxon>Bacteria</taxon>
        <taxon>Pseudomonadati</taxon>
        <taxon>Pseudomonadota</taxon>
        <taxon>Betaproteobacteria</taxon>
        <taxon>Burkholderiales</taxon>
        <taxon>Burkholderiaceae</taxon>
        <taxon>Cupriavidus</taxon>
    </lineage>
</organism>
<gene>
    <name evidence="2" type="ORF">DN412_03280</name>
</gene>
<evidence type="ECO:0000259" key="1">
    <source>
        <dbReference type="Pfam" id="PF01575"/>
    </source>
</evidence>
<accession>A0A370P256</accession>
<dbReference type="InterPro" id="IPR002539">
    <property type="entry name" value="MaoC-like_dom"/>
</dbReference>
<dbReference type="InterPro" id="IPR052342">
    <property type="entry name" value="MCH/BMMD"/>
</dbReference>